<dbReference type="AlphaFoldDB" id="A0AAN5I838"/>
<gene>
    <name evidence="1" type="ORF">PMAYCL1PPCAC_26322</name>
</gene>
<keyword evidence="2" id="KW-1185">Reference proteome</keyword>
<dbReference type="Proteomes" id="UP001328107">
    <property type="component" value="Unassembled WGS sequence"/>
</dbReference>
<evidence type="ECO:0000313" key="2">
    <source>
        <dbReference type="Proteomes" id="UP001328107"/>
    </source>
</evidence>
<reference evidence="2" key="1">
    <citation type="submission" date="2022-10" db="EMBL/GenBank/DDBJ databases">
        <title>Genome assembly of Pristionchus species.</title>
        <authorList>
            <person name="Yoshida K."/>
            <person name="Sommer R.J."/>
        </authorList>
    </citation>
    <scope>NUCLEOTIDE SEQUENCE [LARGE SCALE GENOMIC DNA]</scope>
    <source>
        <strain evidence="2">RS5460</strain>
    </source>
</reference>
<feature type="non-terminal residue" evidence="1">
    <location>
        <position position="1"/>
    </location>
</feature>
<organism evidence="1 2">
    <name type="scientific">Pristionchus mayeri</name>
    <dbReference type="NCBI Taxonomy" id="1317129"/>
    <lineage>
        <taxon>Eukaryota</taxon>
        <taxon>Metazoa</taxon>
        <taxon>Ecdysozoa</taxon>
        <taxon>Nematoda</taxon>
        <taxon>Chromadorea</taxon>
        <taxon>Rhabditida</taxon>
        <taxon>Rhabditina</taxon>
        <taxon>Diplogasteromorpha</taxon>
        <taxon>Diplogasteroidea</taxon>
        <taxon>Neodiplogasteridae</taxon>
        <taxon>Pristionchus</taxon>
    </lineage>
</organism>
<name>A0AAN5I838_9BILA</name>
<dbReference type="EMBL" id="BTRK01000005">
    <property type="protein sequence ID" value="GMR56127.1"/>
    <property type="molecule type" value="Genomic_DNA"/>
</dbReference>
<evidence type="ECO:0000313" key="1">
    <source>
        <dbReference type="EMBL" id="GMR56127.1"/>
    </source>
</evidence>
<accession>A0AAN5I838</accession>
<sequence length="108" mass="12105">RMLLILRIQHTSCRVRSRKRGKLQNAPEFQDLPHPTTVHGLTVYTGLLHIRFLHPSALGFNDISSYSTDVIDSKRNLALSSLLLGGSIQLLLHRSFACTSLQELLVNS</sequence>
<comment type="caution">
    <text evidence="1">The sequence shown here is derived from an EMBL/GenBank/DDBJ whole genome shotgun (WGS) entry which is preliminary data.</text>
</comment>
<feature type="non-terminal residue" evidence="1">
    <location>
        <position position="108"/>
    </location>
</feature>
<proteinExistence type="predicted"/>
<protein>
    <submittedName>
        <fullName evidence="1">Uncharacterized protein</fullName>
    </submittedName>
</protein>